<evidence type="ECO:0000256" key="12">
    <source>
        <dbReference type="SAM" id="Phobius"/>
    </source>
</evidence>
<feature type="transmembrane region" description="Helical" evidence="12">
    <location>
        <begin position="213"/>
        <end position="236"/>
    </location>
</feature>
<keyword evidence="3" id="KW-0813">Transport</keyword>
<keyword evidence="6" id="KW-0547">Nucleotide-binding</keyword>
<feature type="transmembrane region" description="Helical" evidence="12">
    <location>
        <begin position="138"/>
        <end position="159"/>
    </location>
</feature>
<dbReference type="GO" id="GO:0016887">
    <property type="term" value="F:ATP hydrolysis activity"/>
    <property type="evidence" value="ECO:0007669"/>
    <property type="project" value="InterPro"/>
</dbReference>
<feature type="domain" description="ABC transporter" evidence="13">
    <location>
        <begin position="953"/>
        <end position="1197"/>
    </location>
</feature>
<keyword evidence="9 12" id="KW-1133">Transmembrane helix</keyword>
<dbReference type="Pfam" id="PF00005">
    <property type="entry name" value="ABC_tran"/>
    <property type="match status" value="2"/>
</dbReference>
<dbReference type="CDD" id="cd18578">
    <property type="entry name" value="ABC_6TM_Pgp_ABCB1_D2_like"/>
    <property type="match status" value="1"/>
</dbReference>
<feature type="transmembrane region" description="Helical" evidence="12">
    <location>
        <begin position="248"/>
        <end position="266"/>
    </location>
</feature>
<dbReference type="CDD" id="cd18577">
    <property type="entry name" value="ABC_6TM_Pgp_ABCB1_D1_like"/>
    <property type="match status" value="1"/>
</dbReference>
<feature type="transmembrane region" description="Helical" evidence="12">
    <location>
        <begin position="854"/>
        <end position="876"/>
    </location>
</feature>
<evidence type="ECO:0000256" key="6">
    <source>
        <dbReference type="ARBA" id="ARBA00022741"/>
    </source>
</evidence>
<keyword evidence="5" id="KW-0677">Repeat</keyword>
<evidence type="ECO:0000313" key="16">
    <source>
        <dbReference type="Proteomes" id="UP001497525"/>
    </source>
</evidence>
<evidence type="ECO:0000256" key="8">
    <source>
        <dbReference type="ARBA" id="ARBA00022967"/>
    </source>
</evidence>
<dbReference type="EMBL" id="CAXLJL010000058">
    <property type="protein sequence ID" value="CAL5130227.1"/>
    <property type="molecule type" value="Genomic_DNA"/>
</dbReference>
<dbReference type="GO" id="GO:0005524">
    <property type="term" value="F:ATP binding"/>
    <property type="evidence" value="ECO:0007669"/>
    <property type="project" value="UniProtKB-KW"/>
</dbReference>
<feature type="transmembrane region" description="Helical" evidence="12">
    <location>
        <begin position="631"/>
        <end position="660"/>
    </location>
</feature>
<evidence type="ECO:0000256" key="4">
    <source>
        <dbReference type="ARBA" id="ARBA00022692"/>
    </source>
</evidence>
<evidence type="ECO:0000259" key="14">
    <source>
        <dbReference type="PROSITE" id="PS50929"/>
    </source>
</evidence>
<evidence type="ECO:0000256" key="3">
    <source>
        <dbReference type="ARBA" id="ARBA00022448"/>
    </source>
</evidence>
<dbReference type="InterPro" id="IPR003593">
    <property type="entry name" value="AAA+_ATPase"/>
</dbReference>
<dbReference type="InterPro" id="IPR017871">
    <property type="entry name" value="ABC_transporter-like_CS"/>
</dbReference>
<dbReference type="PROSITE" id="PS00211">
    <property type="entry name" value="ABC_TRANSPORTER_1"/>
    <property type="match status" value="1"/>
</dbReference>
<name>A0AAV2SYG0_CALDB</name>
<evidence type="ECO:0000256" key="2">
    <source>
        <dbReference type="ARBA" id="ARBA00007577"/>
    </source>
</evidence>
<dbReference type="InterPro" id="IPR003439">
    <property type="entry name" value="ABC_transporter-like_ATP-bd"/>
</dbReference>
<keyword evidence="10 12" id="KW-0472">Membrane</keyword>
<feature type="domain" description="ABC transporter" evidence="13">
    <location>
        <begin position="311"/>
        <end position="547"/>
    </location>
</feature>
<feature type="transmembrane region" description="Helical" evidence="12">
    <location>
        <begin position="34"/>
        <end position="58"/>
    </location>
</feature>
<evidence type="ECO:0000256" key="10">
    <source>
        <dbReference type="ARBA" id="ARBA00023136"/>
    </source>
</evidence>
<dbReference type="Gene3D" id="1.20.1560.10">
    <property type="entry name" value="ABC transporter type 1, transmembrane domain"/>
    <property type="match status" value="1"/>
</dbReference>
<feature type="transmembrane region" description="Helical" evidence="12">
    <location>
        <begin position="680"/>
        <end position="700"/>
    </location>
</feature>
<dbReference type="SUPFAM" id="SSF52540">
    <property type="entry name" value="P-loop containing nucleoside triphosphate hydrolases"/>
    <property type="match status" value="2"/>
</dbReference>
<dbReference type="PANTHER" id="PTHR43394:SF27">
    <property type="entry name" value="ATP-DEPENDENT TRANSLOCASE ABCB1-LIKE"/>
    <property type="match status" value="1"/>
</dbReference>
<protein>
    <submittedName>
        <fullName evidence="15">Uncharacterized protein</fullName>
    </submittedName>
</protein>
<dbReference type="PANTHER" id="PTHR43394">
    <property type="entry name" value="ATP-DEPENDENT PERMEASE MDL1, MITOCHONDRIAL"/>
    <property type="match status" value="1"/>
</dbReference>
<gene>
    <name evidence="15" type="ORF">CDAUBV1_LOCUS1651</name>
</gene>
<evidence type="ECO:0000256" key="9">
    <source>
        <dbReference type="ARBA" id="ARBA00022989"/>
    </source>
</evidence>
<dbReference type="SMART" id="SM00382">
    <property type="entry name" value="AAA"/>
    <property type="match status" value="2"/>
</dbReference>
<evidence type="ECO:0000256" key="1">
    <source>
        <dbReference type="ARBA" id="ARBA00004141"/>
    </source>
</evidence>
<comment type="caution">
    <text evidence="15">The sequence shown here is derived from an EMBL/GenBank/DDBJ whole genome shotgun (WGS) entry which is preliminary data.</text>
</comment>
<dbReference type="GO" id="GO:0005743">
    <property type="term" value="C:mitochondrial inner membrane"/>
    <property type="evidence" value="ECO:0007669"/>
    <property type="project" value="TreeGrafter"/>
</dbReference>
<dbReference type="PROSITE" id="PS50893">
    <property type="entry name" value="ABC_TRANSPORTER_2"/>
    <property type="match status" value="2"/>
</dbReference>
<dbReference type="AlphaFoldDB" id="A0AAV2SYG0"/>
<dbReference type="SUPFAM" id="SSF90123">
    <property type="entry name" value="ABC transporter transmembrane region"/>
    <property type="match status" value="2"/>
</dbReference>
<evidence type="ECO:0000313" key="15">
    <source>
        <dbReference type="EMBL" id="CAL5130227.1"/>
    </source>
</evidence>
<keyword evidence="8" id="KW-1278">Translocase</keyword>
<dbReference type="InterPro" id="IPR011527">
    <property type="entry name" value="ABC1_TM_dom"/>
</dbReference>
<keyword evidence="7" id="KW-0067">ATP-binding</keyword>
<dbReference type="FunFam" id="3.40.50.300:FF:000479">
    <property type="entry name" value="Multidrug resistance protein 1A"/>
    <property type="match status" value="1"/>
</dbReference>
<feature type="transmembrane region" description="Helical" evidence="12">
    <location>
        <begin position="776"/>
        <end position="795"/>
    </location>
</feature>
<dbReference type="GO" id="GO:0090374">
    <property type="term" value="P:oligopeptide export from mitochondrion"/>
    <property type="evidence" value="ECO:0007669"/>
    <property type="project" value="TreeGrafter"/>
</dbReference>
<dbReference type="PROSITE" id="PS50929">
    <property type="entry name" value="ABC_TM1F"/>
    <property type="match status" value="2"/>
</dbReference>
<organism evidence="15 16">
    <name type="scientific">Calicophoron daubneyi</name>
    <name type="common">Rumen fluke</name>
    <name type="synonym">Paramphistomum daubneyi</name>
    <dbReference type="NCBI Taxonomy" id="300641"/>
    <lineage>
        <taxon>Eukaryota</taxon>
        <taxon>Metazoa</taxon>
        <taxon>Spiralia</taxon>
        <taxon>Lophotrochozoa</taxon>
        <taxon>Platyhelminthes</taxon>
        <taxon>Trematoda</taxon>
        <taxon>Digenea</taxon>
        <taxon>Plagiorchiida</taxon>
        <taxon>Pronocephalata</taxon>
        <taxon>Paramphistomoidea</taxon>
        <taxon>Paramphistomidae</taxon>
        <taxon>Calicophoron</taxon>
    </lineage>
</organism>
<accession>A0AAV2SYG0</accession>
<feature type="transmembrane region" description="Helical" evidence="12">
    <location>
        <begin position="113"/>
        <end position="132"/>
    </location>
</feature>
<evidence type="ECO:0000259" key="13">
    <source>
        <dbReference type="PROSITE" id="PS50893"/>
    </source>
</evidence>
<dbReference type="InterPro" id="IPR036640">
    <property type="entry name" value="ABC1_TM_sf"/>
</dbReference>
<comment type="similarity">
    <text evidence="2">Belongs to the ABC transporter superfamily. ABCB family. Multidrug resistance exporter (TC 3.A.1.201) subfamily.</text>
</comment>
<evidence type="ECO:0000256" key="11">
    <source>
        <dbReference type="ARBA" id="ARBA00023180"/>
    </source>
</evidence>
<keyword evidence="4 12" id="KW-0812">Transmembrane</keyword>
<dbReference type="Gene3D" id="3.40.50.300">
    <property type="entry name" value="P-loop containing nucleotide triphosphate hydrolases"/>
    <property type="match status" value="2"/>
</dbReference>
<feature type="transmembrane region" description="Helical" evidence="12">
    <location>
        <begin position="748"/>
        <end position="770"/>
    </location>
</feature>
<comment type="subcellular location">
    <subcellularLocation>
        <location evidence="1">Membrane</location>
        <topology evidence="1">Multi-pass membrane protein</topology>
    </subcellularLocation>
</comment>
<dbReference type="InterPro" id="IPR027417">
    <property type="entry name" value="P-loop_NTPase"/>
</dbReference>
<evidence type="ECO:0000256" key="7">
    <source>
        <dbReference type="ARBA" id="ARBA00022840"/>
    </source>
</evidence>
<keyword evidence="11" id="KW-0325">Glycoprotein</keyword>
<proteinExistence type="inferred from homology"/>
<evidence type="ECO:0000256" key="5">
    <source>
        <dbReference type="ARBA" id="ARBA00022737"/>
    </source>
</evidence>
<dbReference type="Pfam" id="PF00664">
    <property type="entry name" value="ABC_membrane"/>
    <property type="match status" value="2"/>
</dbReference>
<feature type="domain" description="ABC transmembrane type-1" evidence="14">
    <location>
        <begin position="633"/>
        <end position="919"/>
    </location>
</feature>
<feature type="domain" description="ABC transmembrane type-1" evidence="14">
    <location>
        <begin position="1"/>
        <end position="277"/>
    </location>
</feature>
<reference evidence="15" key="1">
    <citation type="submission" date="2024-06" db="EMBL/GenBank/DDBJ databases">
        <authorList>
            <person name="Liu X."/>
            <person name="Lenzi L."/>
            <person name="Haldenby T S."/>
            <person name="Uol C."/>
        </authorList>
    </citation>
    <scope>NUCLEOTIDE SEQUENCE</scope>
</reference>
<dbReference type="InterPro" id="IPR039421">
    <property type="entry name" value="Type_1_exporter"/>
</dbReference>
<dbReference type="FunFam" id="3.40.50.300:FF:000913">
    <property type="entry name" value="ABC multidrug transporter SitT"/>
    <property type="match status" value="1"/>
</dbReference>
<dbReference type="Proteomes" id="UP001497525">
    <property type="component" value="Unassembled WGS sequence"/>
</dbReference>
<dbReference type="CDD" id="cd03249">
    <property type="entry name" value="ABC_MTABC3_MDL1_MDL2"/>
    <property type="match status" value="1"/>
</dbReference>
<sequence length="1217" mass="133877">MGVGAVSPLNVLVFQRVINSFVSRQFTPDDIRPFIVQFLYLGGIMFTLSFFQNVLLDLSSKRQRNRMRLLYFHTILRKTLVWLSHHPPGKLISQLSEEIDHIELAIGTRLGDFVHCACNLIVGIIVAFTVGWKLSLVAAATLPLAAAVFTTSSILIRYFSTKESQAYAQASAIASEVLSAIHTVVAFGGEQKELMRYSNKLGNAERVGIKRSLAASGVMGSIGFLSFTAAALIFWYGVKLIGEKTCTSGAVVTVFVNIVLGCVYFGKCLPHFQLFSQALSAAQEIYDTTECISTANTESCGSLPPTFSDKIVFHNLNFSYPTRPDVIVLKDLNMTIKVGQTVALVGPSGSGKSTVVYLLQKLYDPLKGQITVDGRDLKELDVKAFRSQLGCVLQEPALFRGTVADNIRFGKLNATEEEVVEAAKKANAHEFIMKLPEGYDTVLTGRKGGISEGQKQRIAIARALIRKPKLLLLDKAISALDARSEQIVHATLDKVSEGCTVLVVAHRLASIRNADWIIVLDRGSIREQGTHDQLLALNGLYATMWFNQEQLMQTEEPVDEDDENLSEFEDFPEMAGRIKKTSSVTLRKEVGTNCRSVESDLSFSSMPDENGDTHRSPVAEVLEMNKPEIGYILGGCFCSLVSGGVQPTFAVMLAGVYQIFTLENQPALMQEKMRLVSGMMALAGFVRLVASLGAGYFFGVSGERLTRRTRAKYFESMLRQGIAWFDQLEHQSGALVAQLATQVPHLKVLSGLQLGLIVEATTLLILSMALSFNASWQLTLLFFLFMPFVVLGGFLQARTLSGVVRTADSTLTMQIAQEVIQSYRTVAVFGLEAHFYKLFALSLKSNKKAEIKSGLVRAALCALTQSMLMFVFAAMFELGSYLVEKQSITPVDLFSVLSVMNLGSLAMGHIMGLIPEIVNAAKIAKSVLTTFHRIPEIQPDKGIVPNRSFSGQVRFSHIYFRYPTRKEVLVIKNFNYLIKPGETVVLVGQSGCGKSTLLQMILRFYDPLYRGPASGIFFDDYNLRDLSPRWIRSQIGVVRHEPNLFNLSIKDNITYGIADGAAVSMEEIIEVARLANIHDFINSLPEGYDTMVGLRGSQLSVGQKQRIAIARALLRKPVLLLLDEATANLDVEDERVVQSAVETAAMSSRTILLTTHHLNTTQLPDKILLIKNGRVTEVGSTTSALENRGASSRGYMEIEVQSAQSTDLPTTHSDSLS</sequence>
<dbReference type="GO" id="GO:0015421">
    <property type="term" value="F:ABC-type oligopeptide transporter activity"/>
    <property type="evidence" value="ECO:0007669"/>
    <property type="project" value="TreeGrafter"/>
</dbReference>